<dbReference type="Ensembl" id="ENSXCOT00000009209.1">
    <property type="protein sequence ID" value="ENSXCOP00000009098.1"/>
    <property type="gene ID" value="ENSXCOG00000006925.1"/>
</dbReference>
<keyword evidence="5" id="KW-1185">Reference proteome</keyword>
<feature type="region of interest" description="Disordered" evidence="2">
    <location>
        <begin position="925"/>
        <end position="951"/>
    </location>
</feature>
<evidence type="ECO:0000259" key="3">
    <source>
        <dbReference type="PROSITE" id="PS51783"/>
    </source>
</evidence>
<dbReference type="InterPro" id="IPR016024">
    <property type="entry name" value="ARM-type_fold"/>
</dbReference>
<name>A0A3B5LA80_9TELE</name>
<feature type="domain" description="BEACH-type PH" evidence="3">
    <location>
        <begin position="2873"/>
        <end position="2921"/>
    </location>
</feature>
<dbReference type="InterPro" id="IPR023362">
    <property type="entry name" value="PH-BEACH_dom"/>
</dbReference>
<dbReference type="PANTHER" id="PTHR13743:SF86">
    <property type="entry name" value="LYSOSOMAL-TRAFFICKING REGULATOR"/>
    <property type="match status" value="1"/>
</dbReference>
<feature type="region of interest" description="Disordered" evidence="2">
    <location>
        <begin position="1149"/>
        <end position="1205"/>
    </location>
</feature>
<feature type="compositionally biased region" description="Acidic residues" evidence="2">
    <location>
        <begin position="2082"/>
        <end position="2091"/>
    </location>
</feature>
<feature type="region of interest" description="Disordered" evidence="2">
    <location>
        <begin position="2064"/>
        <end position="2118"/>
    </location>
</feature>
<dbReference type="PROSITE" id="PS51783">
    <property type="entry name" value="PH_BEACH"/>
    <property type="match status" value="1"/>
</dbReference>
<feature type="region of interest" description="Disordered" evidence="2">
    <location>
        <begin position="117"/>
        <end position="205"/>
    </location>
</feature>
<protein>
    <submittedName>
        <fullName evidence="4">Lysosomal trafficking regulator</fullName>
    </submittedName>
</protein>
<accession>A0A3B5LA80</accession>
<sequence length="2921" mass="324487">MSGASNTLAREFLTDVHQLCSAVAQRAEARDEDEEESHMVALGEYLVRGRGFLLLSTLDAIIDQELTCREELLTLLLSLLPLVWKIPVQEEKAPDFNLPSLLEAFLSREVKVVSLRTGQKAASDEQSSGKRSRIGSGTWKSRRSRRTSQRYSVKDARKSQVSTSDSEANAEERVVGGSRSRRPHSSTIQVSCQHHRSEASQLTSTATNTTETMSALYPHPRAPGSQMIDHETLTDPAAISIFNRMENSPFDLCHVLLSLLEKVCKFDMSINHNPGLAISVVPTLTEILTEFGDCCGLGGGGGMGAEELAGGWTEEPIALVQRMLLRTILHLMSVDISQSDRLPDSLRRSLTDLLRATLKIRSCLERQNNPFAPRSKKTLQEVQDDFSFSRYRHRALLLPELLEGVLQVLLSCLQASTPNPFFFSQVLELIHEFVQHRGLELFEATVLRLEGLSRASSDVGREASERIRGLIAGVFKIISAIKKAKSEQLHQSVCARRRHRRCEYSHFLHHHRDLSGLPISAFMQVARCNPFEEVVEDSEESEGDTVRYPERCCCLAACAHQCLRLLQRLSPSGPSVLQVLAGIQAVGICCCMDPRSVVGPLLHAFQSPGLRSYQSHVLSVLSRLILDQLGGGQPSEKAKLASCNICTLDSSQLPGLEETLQQGEPANISTSLCYRSQGILPSGGGAEDMLWKWDALEAYQELVFGEEWQLSQQIAGHVCHLTLRGNAIVQWQLYTHIFNPVLQRGVELVHHAQQLGVSTVCTQVCSYHTQCLPVEVLLIYLQTLPALLKSRVVRDLFISCNGLNQVTELVYLDQTRSLALKVFETLIIGVGHQQSDGLLHELESADTKEREAILGLAEELGSRGVGEGPQSLSKFYEGLKEVYPRHKSRTGQNPGPGRSRTETHLHVINLFLCVAFLCVSKEADSDRDSANDSEDTSGYDSTASEPLGGRLPYLSPDSVALPSKEQLRRAADVWSVCRFIYMASPLFQRQFFRLGGLDVCLRLMAMVIQKLSCKSKDGKTKKKREGKGKGSPESAVPAASLGSEDPPYESGDFHSLGPTEGKTKDPGKRFDEQWQLQSIRLLEALLAICLHSANSAMQRIEPELSSQPQSVEETLLEVRDQLSRSGVVNSDLAVPLFDSLLRVALAQVSSCTDTPEEKPERGAAPAGDLSEEVDEVQSCSVRLPGEEEGYDADSESNPETMKQQEEGWSLEANGVNGDGPERGVLLFPEICTMELRLLASGSPDLEVLGHVFHSLLGAVHANRRNATLLYDQVRLNTSSSLCWCSPSCRFDVTLHFGFSQGGMVLVELLVAMVSQRITAEELALLIRLFLEKTPPTAILLKGILQIVEANMKMEPLHFLTFPILHGVSTPGGSSPGSRQSGAAGGKAVSLLWKGKLSPGRREGEPEHRPSHLWSSPWHTAPLHLPLVGQNCWPHMAPGFSASLWLRVTELEEKSDDKGWNSLMLDLLERWTVYKISKSTEENLVHVLSMGSKALMLQVWADFSKGSLTFRICIDPNDDIKAGLLTQAESGEGLFRRGQWQHLGLTYSQQPEGKKNIHGRVVVFTLFVLYLPLSGSRIGSEEAFFLYSSGPDLTSIMPCKYGKSSGSISKFVSLEGLRCEHVREILMKNKDIDTTALVESLAIVYTPSSPRVYTIYEPVIRLKGQAKTVVTQRPFSSKEVQSISLDANAFRSLLPVETHGLQTVLHKIGGTGNFVFLFAQTVELSDCENTQALALRVLLSLCKHNQHRIHEMDCYHGYSMIHQVLIKSKCIVGYHMLKTLLDGCCSGPVLILGVDGQFRLDPESVAVVQDIRLLSDILLDWKIWAMAECGVWETLLAALEILIRIHHPHQVYNIRQFLNAEVVHRFLLTCQVLQEHRDDHLTSIPQEVSLSFIKIIQEVLGSPPDMNLLKLICNFLLAVHPPTNTYVCHTPSSFYFSLHIDGKLYQEKVQSIMYLRRSNSGGRSASSSVMSLSPTVFADGPHEGTSPSPEHGGDDQSLRPPSAAPSPYSSPLVMPCVGHGSSSDAAEGDNVSLASQQALGSTETLKKVGGDEQLLSSCESAKTICDSKDAEEGRAPRTPSISVEEERDEAAEVDSPVEGSVGGVESEDWASEEAPRRPDSLKGIQSFQRSHSNLTSLGLAFPFPNGSLAVARWPSAADRASMPEDWESYTYSPGSDRTHSKDCLVLICCGLYDLLRGVLLLLPDLMLEEVMDKLIQPEALIVLVNHPSPLIQQGVMKLLDAYFSRALKEQKEKFLKNHGFSLLANQLYIHQGSQGLLECFLEMLFGRPMGLEEDLDLEEMENISPFRRRCIIPVLGLIENSLYENSLVHNILCMLLQLVNACPKLADILLDHGLLYVLFNTLSTLNGMENGIPLNDYKLLVCDIQQMLVAVTIHSCSSSGSQYFRIIEDLITLLGFMQTSKMRRTQEMAVALQFRVLQSAIEFIKTTANQEPSKLSSAVNTPTSPHHAIYQKRKSIAGRRRFSLAQTDSLLMRMRSVASDELHQMMQRRMSQENPIRASETEFVQRLQRLVVLAVNRLIYYGKLRLILGVIPSNSHNESGTCSVPHSPTPFILPHASKKSFQKDILKLMTDGIKISLGSTGRGGAPNHQWRRILWSCRDTFRVQIGRLLVHTLSPSLPLQDRKEALEFVFDHKHIDILKESLSPGLEVNKKPSLLLDYSFEPAVGVFMTSLKLCGHRCIPLNAPHKHDLLKVIKEVKEVIVEEKMGASRVEITVTILSLIQRLDGKSKDISKIAADITQNVSLRQGMERKKVIQHIRGLYKTDLSASRHWQELVQQLTHDRAVWYDQTSYPTSWQLDPTEGPNRERRRLQRCYLTIPNKYLLKDRRKPEVKPPLSFLFEDKTHSFFSSTVKDKATSESIRFTRRCTSVAPSRETAGELLLGKSGMYFVEDNAADAHDSQVNG</sequence>
<feature type="compositionally biased region" description="Low complexity" evidence="2">
    <location>
        <begin position="1997"/>
        <end position="2011"/>
    </location>
</feature>
<feature type="compositionally biased region" description="Acidic residues" evidence="2">
    <location>
        <begin position="1186"/>
        <end position="1196"/>
    </location>
</feature>
<dbReference type="PANTHER" id="PTHR13743">
    <property type="entry name" value="BEIGE/BEACH-RELATED"/>
    <property type="match status" value="1"/>
</dbReference>
<reference evidence="4" key="2">
    <citation type="submission" date="2025-09" db="UniProtKB">
        <authorList>
            <consortium name="Ensembl"/>
        </authorList>
    </citation>
    <scope>IDENTIFICATION</scope>
</reference>
<reference evidence="4" key="1">
    <citation type="submission" date="2025-08" db="UniProtKB">
        <authorList>
            <consortium name="Ensembl"/>
        </authorList>
    </citation>
    <scope>IDENTIFICATION</scope>
</reference>
<evidence type="ECO:0000313" key="4">
    <source>
        <dbReference type="Ensembl" id="ENSXCOP00000009098.1"/>
    </source>
</evidence>
<feature type="region of interest" description="Disordered" evidence="2">
    <location>
        <begin position="1961"/>
        <end position="2030"/>
    </location>
</feature>
<dbReference type="STRING" id="32473.ENSXCOP00000009098"/>
<evidence type="ECO:0000313" key="5">
    <source>
        <dbReference type="Proteomes" id="UP000261380"/>
    </source>
</evidence>
<dbReference type="GeneTree" id="ENSGT00940000156359"/>
<keyword evidence="1" id="KW-0853">WD repeat</keyword>
<proteinExistence type="predicted"/>
<feature type="region of interest" description="Disordered" evidence="2">
    <location>
        <begin position="1017"/>
        <end position="1068"/>
    </location>
</feature>
<evidence type="ECO:0000256" key="1">
    <source>
        <dbReference type="ARBA" id="ARBA00022574"/>
    </source>
</evidence>
<feature type="compositionally biased region" description="Low complexity" evidence="2">
    <location>
        <begin position="1961"/>
        <end position="1972"/>
    </location>
</feature>
<organism evidence="4 5">
    <name type="scientific">Xiphophorus couchianus</name>
    <name type="common">Monterrey platyfish</name>
    <dbReference type="NCBI Taxonomy" id="32473"/>
    <lineage>
        <taxon>Eukaryota</taxon>
        <taxon>Metazoa</taxon>
        <taxon>Chordata</taxon>
        <taxon>Craniata</taxon>
        <taxon>Vertebrata</taxon>
        <taxon>Euteleostomi</taxon>
        <taxon>Actinopterygii</taxon>
        <taxon>Neopterygii</taxon>
        <taxon>Teleostei</taxon>
        <taxon>Neoteleostei</taxon>
        <taxon>Acanthomorphata</taxon>
        <taxon>Ovalentaria</taxon>
        <taxon>Atherinomorphae</taxon>
        <taxon>Cyprinodontiformes</taxon>
        <taxon>Poeciliidae</taxon>
        <taxon>Poeciliinae</taxon>
        <taxon>Xiphophorus</taxon>
    </lineage>
</organism>
<dbReference type="Proteomes" id="UP000261380">
    <property type="component" value="Unplaced"/>
</dbReference>
<dbReference type="InterPro" id="IPR050865">
    <property type="entry name" value="BEACH_Domain"/>
</dbReference>
<dbReference type="SUPFAM" id="SSF48371">
    <property type="entry name" value="ARM repeat"/>
    <property type="match status" value="1"/>
</dbReference>
<feature type="compositionally biased region" description="Basic and acidic residues" evidence="2">
    <location>
        <begin position="2064"/>
        <end position="2074"/>
    </location>
</feature>
<evidence type="ECO:0000256" key="2">
    <source>
        <dbReference type="SAM" id="MobiDB-lite"/>
    </source>
</evidence>